<accession>K1XJ48</accession>
<dbReference type="InterPro" id="IPR037293">
    <property type="entry name" value="Gal_Oxidase_central_sf"/>
</dbReference>
<dbReference type="AlphaFoldDB" id="K1XJ48"/>
<dbReference type="Gene3D" id="3.50.4.10">
    <property type="entry name" value="Hepatocyte Growth Factor"/>
    <property type="match status" value="1"/>
</dbReference>
<dbReference type="Pfam" id="PF01344">
    <property type="entry name" value="Kelch_1"/>
    <property type="match status" value="1"/>
</dbReference>
<gene>
    <name evidence="4" type="ORF">MBM_01390</name>
</gene>
<dbReference type="CDD" id="cd02851">
    <property type="entry name" value="E_set_GO_C"/>
    <property type="match status" value="1"/>
</dbReference>
<dbReference type="InParanoid" id="K1XJ48"/>
<dbReference type="Proteomes" id="UP000006753">
    <property type="component" value="Unassembled WGS sequence"/>
</dbReference>
<reference evidence="4 5" key="1">
    <citation type="journal article" date="2012" name="BMC Genomics">
        <title>Sequencing the genome of Marssonina brunnea reveals fungus-poplar co-evolution.</title>
        <authorList>
            <person name="Zhu S."/>
            <person name="Cao Y.-Z."/>
            <person name="Jiang C."/>
            <person name="Tan B.-Y."/>
            <person name="Wang Z."/>
            <person name="Feng S."/>
            <person name="Zhang L."/>
            <person name="Su X.-H."/>
            <person name="Brejova B."/>
            <person name="Vinar T."/>
            <person name="Xu M."/>
            <person name="Wang M.-X."/>
            <person name="Zhang S.-G."/>
            <person name="Huang M.-R."/>
            <person name="Wu R."/>
            <person name="Zhou Y."/>
        </authorList>
    </citation>
    <scope>NUCLEOTIDE SEQUENCE [LARGE SCALE GENOMIC DNA]</scope>
    <source>
        <strain evidence="4 5">MB_m1</strain>
    </source>
</reference>
<protein>
    <submittedName>
        <fullName evidence="4">Galactose oxidase</fullName>
    </submittedName>
</protein>
<dbReference type="InterPro" id="IPR011043">
    <property type="entry name" value="Gal_Oxase/kelch_b-propeller"/>
</dbReference>
<dbReference type="Pfam" id="PF00024">
    <property type="entry name" value="PAN_1"/>
    <property type="match status" value="1"/>
</dbReference>
<dbReference type="Pfam" id="PF09118">
    <property type="entry name" value="GO-like_E_set"/>
    <property type="match status" value="1"/>
</dbReference>
<dbReference type="HOGENOM" id="CLU_013444_1_0_1"/>
<dbReference type="OMA" id="HDMFCPA"/>
<dbReference type="SUPFAM" id="SSF81296">
    <property type="entry name" value="E set domains"/>
    <property type="match status" value="1"/>
</dbReference>
<dbReference type="Gene3D" id="2.60.40.10">
    <property type="entry name" value="Immunoglobulins"/>
    <property type="match status" value="1"/>
</dbReference>
<dbReference type="OrthoDB" id="2019572at2759"/>
<dbReference type="STRING" id="1072389.K1XJ48"/>
<feature type="signal peptide" evidence="1">
    <location>
        <begin position="1"/>
        <end position="21"/>
    </location>
</feature>
<dbReference type="SMART" id="SM00612">
    <property type="entry name" value="Kelch"/>
    <property type="match status" value="3"/>
</dbReference>
<dbReference type="InterPro" id="IPR006652">
    <property type="entry name" value="Kelch_1"/>
</dbReference>
<dbReference type="KEGG" id="mbe:MBM_01390"/>
<dbReference type="InterPro" id="IPR013783">
    <property type="entry name" value="Ig-like_fold"/>
</dbReference>
<feature type="chain" id="PRO_5003855154" evidence="1">
    <location>
        <begin position="22"/>
        <end position="630"/>
    </location>
</feature>
<evidence type="ECO:0000259" key="3">
    <source>
        <dbReference type="Pfam" id="PF09118"/>
    </source>
</evidence>
<keyword evidence="1" id="KW-0732">Signal</keyword>
<dbReference type="SUPFAM" id="SSF50965">
    <property type="entry name" value="Galactose oxidase, central domain"/>
    <property type="match status" value="1"/>
</dbReference>
<dbReference type="eggNOG" id="ENOG502SCD5">
    <property type="taxonomic scope" value="Eukaryota"/>
</dbReference>
<evidence type="ECO:0000256" key="1">
    <source>
        <dbReference type="SAM" id="SignalP"/>
    </source>
</evidence>
<dbReference type="InterPro" id="IPR014756">
    <property type="entry name" value="Ig_E-set"/>
</dbReference>
<dbReference type="PANTHER" id="PTHR32208">
    <property type="entry name" value="SECRETED PROTEIN-RELATED"/>
    <property type="match status" value="1"/>
</dbReference>
<feature type="domain" description="Apple" evidence="2">
    <location>
        <begin position="64"/>
        <end position="114"/>
    </location>
</feature>
<dbReference type="Gene3D" id="2.130.10.80">
    <property type="entry name" value="Galactose oxidase/kelch, beta-propeller"/>
    <property type="match status" value="1"/>
</dbReference>
<name>K1XJ48_MARBU</name>
<feature type="domain" description="Galactose oxidase-like Early set" evidence="3">
    <location>
        <begin position="523"/>
        <end position="622"/>
    </location>
</feature>
<sequence length="630" mass="67013">MITKIHLLGTSVLLLAHLASALPPTQHTDSLRSRQEPATNLPQLSHIARCPTPETTTAVDGKNFTICQGTDMNGGNAQETKDIATEADCVNLCATTANCAQAAYDTQDRICYIKLPMETNAMFWLLNSRFTTIKLAAPRNPSMSGQWSDIIRLPVIPVGGFVVPAYPESSRVLFFSSWGATTWGGASGLTQFADFDYLTGKVSQREVANTKHDMFCPGISTLEDGRVMISGGSNAEAVSFYDPATNEFTKGPDMIIPRGYQSSCTTSEGKIFELGGSFSGKRGGKSGELYDPATGKWTALTEALTDPMLTVDDEGHAWLYSWTNGSVFQAGPSKAQNWYDTVNNGANMPAGTRSGGDAMCAANVMYEPGKILSAGGAATYTDSPGLANSHITTITEAYKPSVVEEVANMTYPRGYPNAVVLPDGTVLVTGGQQVAEVFTDKAATMYPELFNPVTKEWTILAPESVPRTYHSISLLLPDATVFSGGGGLCYGRGSGCDRTVDHQDGQIFSPPYLFNADGSAATRPEISAVAETNVTVGGTLTVTCNTAKASLVLIRIGSATHSINTDQRRVPLQEVKEASAPDGKTSYTATLPKDSGVLIPGAYYLFVVNDQGVPSISRTVQVVRSKSPAT</sequence>
<proteinExistence type="predicted"/>
<evidence type="ECO:0000313" key="5">
    <source>
        <dbReference type="Proteomes" id="UP000006753"/>
    </source>
</evidence>
<dbReference type="InterPro" id="IPR015202">
    <property type="entry name" value="GO-like_E_set"/>
</dbReference>
<organism evidence="4 5">
    <name type="scientific">Marssonina brunnea f. sp. multigermtubi (strain MB_m1)</name>
    <name type="common">Marssonina leaf spot fungus</name>
    <dbReference type="NCBI Taxonomy" id="1072389"/>
    <lineage>
        <taxon>Eukaryota</taxon>
        <taxon>Fungi</taxon>
        <taxon>Dikarya</taxon>
        <taxon>Ascomycota</taxon>
        <taxon>Pezizomycotina</taxon>
        <taxon>Leotiomycetes</taxon>
        <taxon>Helotiales</taxon>
        <taxon>Drepanopezizaceae</taxon>
        <taxon>Drepanopeziza</taxon>
    </lineage>
</organism>
<evidence type="ECO:0000259" key="2">
    <source>
        <dbReference type="Pfam" id="PF00024"/>
    </source>
</evidence>
<dbReference type="PANTHER" id="PTHR32208:SF56">
    <property type="entry name" value="GALACTOSE OXIDASE-RELATED"/>
    <property type="match status" value="1"/>
</dbReference>
<keyword evidence="5" id="KW-1185">Reference proteome</keyword>
<dbReference type="EMBL" id="JH921429">
    <property type="protein sequence ID" value="EKD20708.1"/>
    <property type="molecule type" value="Genomic_DNA"/>
</dbReference>
<evidence type="ECO:0000313" key="4">
    <source>
        <dbReference type="EMBL" id="EKD20708.1"/>
    </source>
</evidence>
<dbReference type="InterPro" id="IPR003609">
    <property type="entry name" value="Pan_app"/>
</dbReference>